<feature type="domain" description="PucR C-terminal helix-turn-helix" evidence="1">
    <location>
        <begin position="47"/>
        <end position="100"/>
    </location>
</feature>
<name>A0ABX1S6S5_9PSEU</name>
<reference evidence="3 4" key="1">
    <citation type="submission" date="2020-04" db="EMBL/GenBank/DDBJ databases">
        <authorList>
            <person name="Klaysubun C."/>
            <person name="Duangmal K."/>
            <person name="Lipun K."/>
        </authorList>
    </citation>
    <scope>NUCLEOTIDE SEQUENCE [LARGE SCALE GENOMIC DNA]</scope>
    <source>
        <strain evidence="3 4">K10HN5</strain>
    </source>
</reference>
<dbReference type="Pfam" id="PF14417">
    <property type="entry name" value="MEDS"/>
    <property type="match status" value="1"/>
</dbReference>
<evidence type="ECO:0000313" key="4">
    <source>
        <dbReference type="Proteomes" id="UP000820669"/>
    </source>
</evidence>
<sequence>MHTPPGTAPAAMSHERLPPSLQLTQPCEVPVVPSHDMPTQGGSTAILLRTLQTHHRVGCDIARTAAALGVHPSTVRYRLHRIRELTGLDAADPRALHALRFITGTQVQTVQSPASPRLPVFDDPASSCAGTLATDQHIPLTGLSARTPAVDVRVGDHICALHTSIRERDEVLVPFLREGLRGGQKCLAGLTDPDPTAVLARLGSPDRVDDWLASGQLEVQGPIDTISSPDAVSIEDMIAFWTSLTSTAVTDGGFESTRLAAEADWWQPQLPGPGELIRYESALNSFAGRCPTAILCLYDISTHDGGLIIDLVRTHPRLLLCGVPLHNPYYLLRPRGVPGLDGGVKQPRMGPRRV</sequence>
<evidence type="ECO:0000259" key="2">
    <source>
        <dbReference type="Pfam" id="PF14417"/>
    </source>
</evidence>
<dbReference type="RefSeq" id="WP_169379542.1">
    <property type="nucleotide sequence ID" value="NZ_JAAXLA010000003.1"/>
</dbReference>
<keyword evidence="4" id="KW-1185">Reference proteome</keyword>
<dbReference type="PANTHER" id="PTHR33744">
    <property type="entry name" value="CARBOHYDRATE DIACID REGULATOR"/>
    <property type="match status" value="1"/>
</dbReference>
<dbReference type="Gene3D" id="1.10.10.2840">
    <property type="entry name" value="PucR C-terminal helix-turn-helix domain"/>
    <property type="match status" value="1"/>
</dbReference>
<proteinExistence type="predicted"/>
<dbReference type="PANTHER" id="PTHR33744:SF1">
    <property type="entry name" value="DNA-BINDING TRANSCRIPTIONAL ACTIVATOR ADER"/>
    <property type="match status" value="1"/>
</dbReference>
<dbReference type="EMBL" id="JAAXLA010000003">
    <property type="protein sequence ID" value="NMH96168.1"/>
    <property type="molecule type" value="Genomic_DNA"/>
</dbReference>
<organism evidence="3 4">
    <name type="scientific">Pseudonocardia acidicola</name>
    <dbReference type="NCBI Taxonomy" id="2724939"/>
    <lineage>
        <taxon>Bacteria</taxon>
        <taxon>Bacillati</taxon>
        <taxon>Actinomycetota</taxon>
        <taxon>Actinomycetes</taxon>
        <taxon>Pseudonocardiales</taxon>
        <taxon>Pseudonocardiaceae</taxon>
        <taxon>Pseudonocardia</taxon>
    </lineage>
</organism>
<evidence type="ECO:0000259" key="1">
    <source>
        <dbReference type="Pfam" id="PF13556"/>
    </source>
</evidence>
<protein>
    <recommendedName>
        <fullName evidence="5">PucR-like helix-turn-helix protein</fullName>
    </recommendedName>
</protein>
<evidence type="ECO:0008006" key="5">
    <source>
        <dbReference type="Google" id="ProtNLM"/>
    </source>
</evidence>
<dbReference type="InterPro" id="IPR025847">
    <property type="entry name" value="MEDS_domain"/>
</dbReference>
<comment type="caution">
    <text evidence="3">The sequence shown here is derived from an EMBL/GenBank/DDBJ whole genome shotgun (WGS) entry which is preliminary data.</text>
</comment>
<gene>
    <name evidence="3" type="ORF">HF526_02340</name>
</gene>
<dbReference type="Proteomes" id="UP000820669">
    <property type="component" value="Unassembled WGS sequence"/>
</dbReference>
<accession>A0ABX1S6S5</accession>
<dbReference type="InterPro" id="IPR025736">
    <property type="entry name" value="PucR_C-HTH_dom"/>
</dbReference>
<dbReference type="InterPro" id="IPR051448">
    <property type="entry name" value="CdaR-like_regulators"/>
</dbReference>
<dbReference type="InterPro" id="IPR042070">
    <property type="entry name" value="PucR_C-HTH_sf"/>
</dbReference>
<feature type="domain" description="MEDS" evidence="2">
    <location>
        <begin position="156"/>
        <end position="316"/>
    </location>
</feature>
<dbReference type="Pfam" id="PF13556">
    <property type="entry name" value="HTH_30"/>
    <property type="match status" value="1"/>
</dbReference>
<evidence type="ECO:0000313" key="3">
    <source>
        <dbReference type="EMBL" id="NMH96168.1"/>
    </source>
</evidence>